<protein>
    <submittedName>
        <fullName evidence="3">YheC/YheD family protein</fullName>
    </submittedName>
</protein>
<gene>
    <name evidence="3" type="ORF">IDH41_30580</name>
</gene>
<dbReference type="EMBL" id="JACXIY010000066">
    <property type="protein sequence ID" value="MBD2872915.1"/>
    <property type="molecule type" value="Genomic_DNA"/>
</dbReference>
<comment type="caution">
    <text evidence="3">The sequence shown here is derived from an EMBL/GenBank/DDBJ whole genome shotgun (WGS) entry which is preliminary data.</text>
</comment>
<dbReference type="SUPFAM" id="SSF56059">
    <property type="entry name" value="Glutathione synthetase ATP-binding domain-like"/>
    <property type="match status" value="1"/>
</dbReference>
<evidence type="ECO:0000313" key="4">
    <source>
        <dbReference type="Proteomes" id="UP000632125"/>
    </source>
</evidence>
<dbReference type="GO" id="GO:0005524">
    <property type="term" value="F:ATP binding"/>
    <property type="evidence" value="ECO:0007669"/>
    <property type="project" value="UniProtKB-UniRule"/>
</dbReference>
<dbReference type="Pfam" id="PF14398">
    <property type="entry name" value="ATPgrasp_YheCD"/>
    <property type="match status" value="1"/>
</dbReference>
<dbReference type="PROSITE" id="PS50975">
    <property type="entry name" value="ATP_GRASP"/>
    <property type="match status" value="1"/>
</dbReference>
<accession>A0A927H9A5</accession>
<dbReference type="Gene3D" id="3.30.470.20">
    <property type="entry name" value="ATP-grasp fold, B domain"/>
    <property type="match status" value="1"/>
</dbReference>
<keyword evidence="1" id="KW-0067">ATP-binding</keyword>
<dbReference type="Proteomes" id="UP000632125">
    <property type="component" value="Unassembled WGS sequence"/>
</dbReference>
<dbReference type="InterPro" id="IPR026838">
    <property type="entry name" value="YheC/D"/>
</dbReference>
<dbReference type="AlphaFoldDB" id="A0A927H9A5"/>
<dbReference type="GO" id="GO:0046872">
    <property type="term" value="F:metal ion binding"/>
    <property type="evidence" value="ECO:0007669"/>
    <property type="project" value="InterPro"/>
</dbReference>
<keyword evidence="4" id="KW-1185">Reference proteome</keyword>
<reference evidence="3" key="1">
    <citation type="submission" date="2020-09" db="EMBL/GenBank/DDBJ databases">
        <title>A novel bacterium of genus Paenibacillus, isolated from South China Sea.</title>
        <authorList>
            <person name="Huang H."/>
            <person name="Mo K."/>
            <person name="Hu Y."/>
        </authorList>
    </citation>
    <scope>NUCLEOTIDE SEQUENCE</scope>
    <source>
        <strain evidence="3">IB182493</strain>
    </source>
</reference>
<evidence type="ECO:0000313" key="3">
    <source>
        <dbReference type="EMBL" id="MBD2872915.1"/>
    </source>
</evidence>
<organism evidence="3 4">
    <name type="scientific">Paenibacillus arenilitoris</name>
    <dbReference type="NCBI Taxonomy" id="2772299"/>
    <lineage>
        <taxon>Bacteria</taxon>
        <taxon>Bacillati</taxon>
        <taxon>Bacillota</taxon>
        <taxon>Bacilli</taxon>
        <taxon>Bacillales</taxon>
        <taxon>Paenibacillaceae</taxon>
        <taxon>Paenibacillus</taxon>
    </lineage>
</organism>
<name>A0A927H9A5_9BACL</name>
<evidence type="ECO:0000259" key="2">
    <source>
        <dbReference type="PROSITE" id="PS50975"/>
    </source>
</evidence>
<sequence length="404" mass="43763">MSNRTIVLGIAVAAVKEAAGAEPAMPEPAFCRALSRAGAPLGIGVYVFAPDGYEPETGVLHAFRLEGGRWAKRAVPLPDVVYDRCFSSEPGQGIRCRSALAAMAERKPHIPLNGRLPGKLAVYDSLKDDPALSGHLPSSLGFRSAEQLLRLAGAHEGGIVLKPSSGMQGRGIVHIKRGQEGEKVRVNGRTRQNRPFAAEFEAGRPFARWAARFIGRRTYFVQPYLELSGADGKPFDVRALLQKGGLGDWTLSGIAVRSGQAGSLTSNLHGGGAAEPAAAALAAKFGGEESERLLEQIHTISKQTAIRLEGRFGRFAELGLDFGIEPDGKLWLLEANTKPGRSSFRMIGDERAERLSIERPLLYARYLSSRQYTSFAANESVNGRRVNAKFANPLRPFNVQEVHR</sequence>
<keyword evidence="1" id="KW-0547">Nucleotide-binding</keyword>
<feature type="domain" description="ATP-grasp" evidence="2">
    <location>
        <begin position="126"/>
        <end position="368"/>
    </location>
</feature>
<dbReference type="InterPro" id="IPR011761">
    <property type="entry name" value="ATP-grasp"/>
</dbReference>
<evidence type="ECO:0000256" key="1">
    <source>
        <dbReference type="PROSITE-ProRule" id="PRU00409"/>
    </source>
</evidence>
<proteinExistence type="predicted"/>
<dbReference type="RefSeq" id="WP_190868048.1">
    <property type="nucleotide sequence ID" value="NZ_JACXIY010000066.1"/>
</dbReference>